<feature type="domain" description="PRELI/MSF1" evidence="2">
    <location>
        <begin position="1"/>
        <end position="112"/>
    </location>
</feature>
<organism evidence="3 4">
    <name type="scientific">Kockovaella imperatae</name>
    <dbReference type="NCBI Taxonomy" id="4999"/>
    <lineage>
        <taxon>Eukaryota</taxon>
        <taxon>Fungi</taxon>
        <taxon>Dikarya</taxon>
        <taxon>Basidiomycota</taxon>
        <taxon>Agaricomycotina</taxon>
        <taxon>Tremellomycetes</taxon>
        <taxon>Tremellales</taxon>
        <taxon>Cuniculitremaceae</taxon>
        <taxon>Kockovaella</taxon>
    </lineage>
</organism>
<dbReference type="Proteomes" id="UP000193218">
    <property type="component" value="Unassembled WGS sequence"/>
</dbReference>
<keyword evidence="4" id="KW-1185">Reference proteome</keyword>
<dbReference type="GeneID" id="33560316"/>
<dbReference type="RefSeq" id="XP_021869562.1">
    <property type="nucleotide sequence ID" value="XM_022018507.1"/>
</dbReference>
<reference evidence="3 4" key="1">
    <citation type="submission" date="2017-03" db="EMBL/GenBank/DDBJ databases">
        <title>Widespread Adenine N6-methylation of Active Genes in Fungi.</title>
        <authorList>
            <consortium name="DOE Joint Genome Institute"/>
            <person name="Mondo S.J."/>
            <person name="Dannebaum R.O."/>
            <person name="Kuo R.C."/>
            <person name="Louie K.B."/>
            <person name="Bewick A.J."/>
            <person name="Labutti K."/>
            <person name="Haridas S."/>
            <person name="Kuo A."/>
            <person name="Salamov A."/>
            <person name="Ahrendt S.R."/>
            <person name="Lau R."/>
            <person name="Bowen B.P."/>
            <person name="Lipzen A."/>
            <person name="Sullivan W."/>
            <person name="Andreopoulos W.B."/>
            <person name="Clum A."/>
            <person name="Lindquist E."/>
            <person name="Daum C."/>
            <person name="Northen T.R."/>
            <person name="Ramamoorthy G."/>
            <person name="Schmitz R.J."/>
            <person name="Gryganskyi A."/>
            <person name="Culley D."/>
            <person name="Magnuson J."/>
            <person name="James T.Y."/>
            <person name="O'Malley M.A."/>
            <person name="Stajich J.E."/>
            <person name="Spatafora J.W."/>
            <person name="Visel A."/>
            <person name="Grigoriev I.V."/>
        </authorList>
    </citation>
    <scope>NUCLEOTIDE SEQUENCE [LARGE SCALE GENOMIC DNA]</scope>
    <source>
        <strain evidence="3 4">NRRL Y-17943</strain>
    </source>
</reference>
<dbReference type="InterPro" id="IPR006797">
    <property type="entry name" value="PRELI/MSF1_dom"/>
</dbReference>
<evidence type="ECO:0000313" key="3">
    <source>
        <dbReference type="EMBL" id="ORX35372.1"/>
    </source>
</evidence>
<feature type="region of interest" description="Disordered" evidence="1">
    <location>
        <begin position="20"/>
        <end position="57"/>
    </location>
</feature>
<dbReference type="AlphaFoldDB" id="A0A1Y1UBJ2"/>
<dbReference type="OrthoDB" id="407630at2759"/>
<proteinExistence type="predicted"/>
<accession>A0A1Y1UBJ2</accession>
<name>A0A1Y1UBJ2_9TREE</name>
<evidence type="ECO:0000259" key="2">
    <source>
        <dbReference type="PROSITE" id="PS50904"/>
    </source>
</evidence>
<comment type="caution">
    <text evidence="3">The sequence shown here is derived from an EMBL/GenBank/DDBJ whole genome shotgun (WGS) entry which is preliminary data.</text>
</comment>
<sequence length="114" mass="12130">MSVNLSLAQYVRCLELITYGPNPNEALSSTSPASDMDGTDQPATPPEPGVPGPGAYTTSTLFHQRATIISGFPTVLVARRIEQASIDRFSKNAGVGKQGFEWVLSGGQEPPPKR</sequence>
<dbReference type="PROSITE" id="PS50904">
    <property type="entry name" value="PRELI_MSF1"/>
    <property type="match status" value="1"/>
</dbReference>
<evidence type="ECO:0000313" key="4">
    <source>
        <dbReference type="Proteomes" id="UP000193218"/>
    </source>
</evidence>
<dbReference type="InParanoid" id="A0A1Y1UBJ2"/>
<evidence type="ECO:0000256" key="1">
    <source>
        <dbReference type="SAM" id="MobiDB-lite"/>
    </source>
</evidence>
<gene>
    <name evidence="3" type="ORF">BD324DRAFT_652505</name>
</gene>
<protein>
    <recommendedName>
        <fullName evidence="2">PRELI/MSF1 domain-containing protein</fullName>
    </recommendedName>
</protein>
<dbReference type="STRING" id="4999.A0A1Y1UBJ2"/>
<dbReference type="EMBL" id="NBSH01000011">
    <property type="protein sequence ID" value="ORX35372.1"/>
    <property type="molecule type" value="Genomic_DNA"/>
</dbReference>